<evidence type="ECO:0000313" key="5">
    <source>
        <dbReference type="WBParaSite" id="HNAJ_0000691001-mRNA-1"/>
    </source>
</evidence>
<proteinExistence type="predicted"/>
<gene>
    <name evidence="3" type="ORF">HNAJ_LOCUS6906</name>
</gene>
<evidence type="ECO:0000256" key="1">
    <source>
        <dbReference type="SAM" id="MobiDB-lite"/>
    </source>
</evidence>
<feature type="compositionally biased region" description="Low complexity" evidence="1">
    <location>
        <begin position="43"/>
        <end position="59"/>
    </location>
</feature>
<sequence>MHSTELFIPPKAPTAVSPEKKYTMNLFYFLLFFATFVLAQDTSDAPSDQPDASDDGSAGVKTTTSKSSLLQPELFVLAVATYFAKLFQLY</sequence>
<feature type="region of interest" description="Disordered" evidence="1">
    <location>
        <begin position="43"/>
        <end position="65"/>
    </location>
</feature>
<dbReference type="EMBL" id="UZAE01008988">
    <property type="protein sequence ID" value="VDO02766.1"/>
    <property type="molecule type" value="Genomic_DNA"/>
</dbReference>
<evidence type="ECO:0000256" key="2">
    <source>
        <dbReference type="SAM" id="SignalP"/>
    </source>
</evidence>
<feature type="signal peptide" evidence="2">
    <location>
        <begin position="1"/>
        <end position="39"/>
    </location>
</feature>
<reference evidence="3 4" key="2">
    <citation type="submission" date="2018-11" db="EMBL/GenBank/DDBJ databases">
        <authorList>
            <consortium name="Pathogen Informatics"/>
        </authorList>
    </citation>
    <scope>NUCLEOTIDE SEQUENCE [LARGE SCALE GENOMIC DNA]</scope>
</reference>
<evidence type="ECO:0000313" key="4">
    <source>
        <dbReference type="Proteomes" id="UP000278807"/>
    </source>
</evidence>
<evidence type="ECO:0000313" key="3">
    <source>
        <dbReference type="EMBL" id="VDO02766.1"/>
    </source>
</evidence>
<feature type="chain" id="PRO_5043131857" evidence="2">
    <location>
        <begin position="40"/>
        <end position="90"/>
    </location>
</feature>
<organism evidence="5">
    <name type="scientific">Rodentolepis nana</name>
    <name type="common">Dwarf tapeworm</name>
    <name type="synonym">Hymenolepis nana</name>
    <dbReference type="NCBI Taxonomy" id="102285"/>
    <lineage>
        <taxon>Eukaryota</taxon>
        <taxon>Metazoa</taxon>
        <taxon>Spiralia</taxon>
        <taxon>Lophotrochozoa</taxon>
        <taxon>Platyhelminthes</taxon>
        <taxon>Cestoda</taxon>
        <taxon>Eucestoda</taxon>
        <taxon>Cyclophyllidea</taxon>
        <taxon>Hymenolepididae</taxon>
        <taxon>Rodentolepis</taxon>
    </lineage>
</organism>
<reference evidence="5" key="1">
    <citation type="submission" date="2017-02" db="UniProtKB">
        <authorList>
            <consortium name="WormBaseParasite"/>
        </authorList>
    </citation>
    <scope>IDENTIFICATION</scope>
</reference>
<protein>
    <submittedName>
        <fullName evidence="3 5">Uncharacterized protein</fullName>
    </submittedName>
</protein>
<dbReference type="AlphaFoldDB" id="A0A0R3TIL9"/>
<keyword evidence="4" id="KW-1185">Reference proteome</keyword>
<accession>A0A0R3TIL9</accession>
<keyword evidence="2" id="KW-0732">Signal</keyword>
<name>A0A0R3TIL9_RODNA</name>
<dbReference type="WBParaSite" id="HNAJ_0000691001-mRNA-1">
    <property type="protein sequence ID" value="HNAJ_0000691001-mRNA-1"/>
    <property type="gene ID" value="HNAJ_0000691001"/>
</dbReference>
<dbReference type="Proteomes" id="UP000278807">
    <property type="component" value="Unassembled WGS sequence"/>
</dbReference>